<dbReference type="EMBL" id="BAABIA010000001">
    <property type="protein sequence ID" value="GAA5133352.1"/>
    <property type="molecule type" value="Genomic_DNA"/>
</dbReference>
<dbReference type="InterPro" id="IPR006696">
    <property type="entry name" value="DUF423"/>
</dbReference>
<keyword evidence="5 6" id="KW-0472">Membrane</keyword>
<comment type="subcellular location">
    <subcellularLocation>
        <location evidence="1">Membrane</location>
        <topology evidence="1">Multi-pass membrane protein</topology>
    </subcellularLocation>
</comment>
<gene>
    <name evidence="7" type="ORF">GCM10023213_03000</name>
</gene>
<evidence type="ECO:0000256" key="3">
    <source>
        <dbReference type="ARBA" id="ARBA00022692"/>
    </source>
</evidence>
<evidence type="ECO:0000313" key="7">
    <source>
        <dbReference type="EMBL" id="GAA5133352.1"/>
    </source>
</evidence>
<comment type="similarity">
    <text evidence="2">Belongs to the UPF0382 family.</text>
</comment>
<evidence type="ECO:0000256" key="2">
    <source>
        <dbReference type="ARBA" id="ARBA00009694"/>
    </source>
</evidence>
<organism evidence="7 8">
    <name type="scientific">Prosthecobacter algae</name>
    <dbReference type="NCBI Taxonomy" id="1144682"/>
    <lineage>
        <taxon>Bacteria</taxon>
        <taxon>Pseudomonadati</taxon>
        <taxon>Verrucomicrobiota</taxon>
        <taxon>Verrucomicrobiia</taxon>
        <taxon>Verrucomicrobiales</taxon>
        <taxon>Verrucomicrobiaceae</taxon>
        <taxon>Prosthecobacter</taxon>
    </lineage>
</organism>
<feature type="transmembrane region" description="Helical" evidence="6">
    <location>
        <begin position="102"/>
        <end position="124"/>
    </location>
</feature>
<accession>A0ABP9NSY6</accession>
<keyword evidence="8" id="KW-1185">Reference proteome</keyword>
<feature type="transmembrane region" description="Helical" evidence="6">
    <location>
        <begin position="52"/>
        <end position="69"/>
    </location>
</feature>
<proteinExistence type="inferred from homology"/>
<evidence type="ECO:0000313" key="8">
    <source>
        <dbReference type="Proteomes" id="UP001499852"/>
    </source>
</evidence>
<reference evidence="8" key="1">
    <citation type="journal article" date="2019" name="Int. J. Syst. Evol. Microbiol.">
        <title>The Global Catalogue of Microorganisms (GCM) 10K type strain sequencing project: providing services to taxonomists for standard genome sequencing and annotation.</title>
        <authorList>
            <consortium name="The Broad Institute Genomics Platform"/>
            <consortium name="The Broad Institute Genome Sequencing Center for Infectious Disease"/>
            <person name="Wu L."/>
            <person name="Ma J."/>
        </authorList>
    </citation>
    <scope>NUCLEOTIDE SEQUENCE [LARGE SCALE GENOMIC DNA]</scope>
    <source>
        <strain evidence="8">JCM 18053</strain>
    </source>
</reference>
<dbReference type="Pfam" id="PF04241">
    <property type="entry name" value="DUF423"/>
    <property type="match status" value="1"/>
</dbReference>
<keyword evidence="3 6" id="KW-0812">Transmembrane</keyword>
<dbReference type="Proteomes" id="UP001499852">
    <property type="component" value="Unassembled WGS sequence"/>
</dbReference>
<keyword evidence="4 6" id="KW-1133">Transmembrane helix</keyword>
<feature type="transmembrane region" description="Helical" evidence="6">
    <location>
        <begin position="76"/>
        <end position="96"/>
    </location>
</feature>
<dbReference type="PANTHER" id="PTHR43461:SF1">
    <property type="entry name" value="TRANSMEMBRANE PROTEIN 256"/>
    <property type="match status" value="1"/>
</dbReference>
<dbReference type="PANTHER" id="PTHR43461">
    <property type="entry name" value="TRANSMEMBRANE PROTEIN 256"/>
    <property type="match status" value="1"/>
</dbReference>
<name>A0ABP9NSY6_9BACT</name>
<evidence type="ECO:0000256" key="6">
    <source>
        <dbReference type="SAM" id="Phobius"/>
    </source>
</evidence>
<evidence type="ECO:0000256" key="4">
    <source>
        <dbReference type="ARBA" id="ARBA00022989"/>
    </source>
</evidence>
<evidence type="ECO:0000256" key="1">
    <source>
        <dbReference type="ARBA" id="ARBA00004141"/>
    </source>
</evidence>
<protein>
    <submittedName>
        <fullName evidence="7">DUF423 domain-containing protein</fullName>
    </submittedName>
</protein>
<comment type="caution">
    <text evidence="7">The sequence shown here is derived from an EMBL/GenBank/DDBJ whole genome shotgun (WGS) entry which is preliminary data.</text>
</comment>
<sequence length="129" mass="14085">MVAMQPDTLRFRLSAFLGLTSIWLGASGAHGKLHDAMLAAGTLENWKTGVSYHLPHAILLATLALAGAAGGKRGTWAWNFLFAGVLLFSGSLYLHAVTQTKWLVYVTPFGGVFMMLGWLLLLLARWRRA</sequence>
<evidence type="ECO:0000256" key="5">
    <source>
        <dbReference type="ARBA" id="ARBA00023136"/>
    </source>
</evidence>